<dbReference type="NCBIfam" id="TIGR00879">
    <property type="entry name" value="SP"/>
    <property type="match status" value="1"/>
</dbReference>
<dbReference type="Gene3D" id="1.20.1250.20">
    <property type="entry name" value="MFS general substrate transporter like domains"/>
    <property type="match status" value="1"/>
</dbReference>
<name>A0ABR0RJG5_9EURO</name>
<dbReference type="PANTHER" id="PTHR48022">
    <property type="entry name" value="PLASTIDIC GLUCOSE TRANSPORTER 4"/>
    <property type="match status" value="1"/>
</dbReference>
<feature type="transmembrane region" description="Helical" evidence="9">
    <location>
        <begin position="451"/>
        <end position="469"/>
    </location>
</feature>
<keyword evidence="12" id="KW-1185">Reference proteome</keyword>
<dbReference type="RefSeq" id="XP_064728847.1">
    <property type="nucleotide sequence ID" value="XM_064875582.1"/>
</dbReference>
<keyword evidence="5 9" id="KW-1133">Transmembrane helix</keyword>
<organism evidence="11 12">
    <name type="scientific">Knufia obscura</name>
    <dbReference type="NCBI Taxonomy" id="1635080"/>
    <lineage>
        <taxon>Eukaryota</taxon>
        <taxon>Fungi</taxon>
        <taxon>Dikarya</taxon>
        <taxon>Ascomycota</taxon>
        <taxon>Pezizomycotina</taxon>
        <taxon>Eurotiomycetes</taxon>
        <taxon>Chaetothyriomycetidae</taxon>
        <taxon>Chaetothyriales</taxon>
        <taxon>Trichomeriaceae</taxon>
        <taxon>Knufia</taxon>
    </lineage>
</organism>
<feature type="domain" description="Major facilitator superfamily (MFS) profile" evidence="10">
    <location>
        <begin position="56"/>
        <end position="502"/>
    </location>
</feature>
<evidence type="ECO:0000313" key="12">
    <source>
        <dbReference type="Proteomes" id="UP001334248"/>
    </source>
</evidence>
<evidence type="ECO:0000256" key="3">
    <source>
        <dbReference type="ARBA" id="ARBA00022448"/>
    </source>
</evidence>
<dbReference type="Pfam" id="PF00083">
    <property type="entry name" value="Sugar_tr"/>
    <property type="match status" value="1"/>
</dbReference>
<evidence type="ECO:0000256" key="7">
    <source>
        <dbReference type="RuleBase" id="RU003346"/>
    </source>
</evidence>
<evidence type="ECO:0000256" key="6">
    <source>
        <dbReference type="ARBA" id="ARBA00023136"/>
    </source>
</evidence>
<evidence type="ECO:0000256" key="8">
    <source>
        <dbReference type="SAM" id="MobiDB-lite"/>
    </source>
</evidence>
<evidence type="ECO:0000256" key="2">
    <source>
        <dbReference type="ARBA" id="ARBA00010992"/>
    </source>
</evidence>
<dbReference type="InterPro" id="IPR003663">
    <property type="entry name" value="Sugar/inositol_transpt"/>
</dbReference>
<feature type="transmembrane region" description="Helical" evidence="9">
    <location>
        <begin position="185"/>
        <end position="206"/>
    </location>
</feature>
<dbReference type="PROSITE" id="PS50850">
    <property type="entry name" value="MFS"/>
    <property type="match status" value="1"/>
</dbReference>
<evidence type="ECO:0000313" key="11">
    <source>
        <dbReference type="EMBL" id="KAK5940757.1"/>
    </source>
</evidence>
<comment type="caution">
    <text evidence="11">The sequence shown here is derived from an EMBL/GenBank/DDBJ whole genome shotgun (WGS) entry which is preliminary data.</text>
</comment>
<feature type="transmembrane region" description="Helical" evidence="9">
    <location>
        <begin position="151"/>
        <end position="173"/>
    </location>
</feature>
<evidence type="ECO:0000256" key="9">
    <source>
        <dbReference type="SAM" id="Phobius"/>
    </source>
</evidence>
<comment type="similarity">
    <text evidence="2 7">Belongs to the major facilitator superfamily. Sugar transporter (TC 2.A.1.1) family.</text>
</comment>
<feature type="transmembrane region" description="Helical" evidence="9">
    <location>
        <begin position="475"/>
        <end position="496"/>
    </location>
</feature>
<dbReference type="GeneID" id="90000623"/>
<dbReference type="InterPro" id="IPR050360">
    <property type="entry name" value="MFS_Sugar_Transporters"/>
</dbReference>
<dbReference type="EMBL" id="JAVHJV010000008">
    <property type="protein sequence ID" value="KAK5940757.1"/>
    <property type="molecule type" value="Genomic_DNA"/>
</dbReference>
<dbReference type="InterPro" id="IPR036259">
    <property type="entry name" value="MFS_trans_sf"/>
</dbReference>
<dbReference type="SUPFAM" id="SSF103473">
    <property type="entry name" value="MFS general substrate transporter"/>
    <property type="match status" value="1"/>
</dbReference>
<feature type="transmembrane region" description="Helical" evidence="9">
    <location>
        <begin position="413"/>
        <end position="430"/>
    </location>
</feature>
<comment type="subcellular location">
    <subcellularLocation>
        <location evidence="1">Membrane</location>
        <topology evidence="1">Multi-pass membrane protein</topology>
    </subcellularLocation>
</comment>
<keyword evidence="3 7" id="KW-0813">Transport</keyword>
<feature type="transmembrane region" description="Helical" evidence="9">
    <location>
        <begin position="218"/>
        <end position="239"/>
    </location>
</feature>
<dbReference type="InterPro" id="IPR005828">
    <property type="entry name" value="MFS_sugar_transport-like"/>
</dbReference>
<feature type="transmembrane region" description="Helical" evidence="9">
    <location>
        <begin position="95"/>
        <end position="118"/>
    </location>
</feature>
<sequence>MARTAKSDVVEVEGDRQQDGADSIADMKGVNPTYAEIMADSAPNPWGAGHIKMYCLASVLFLNATMNGFDGSLMGSINALPNYISYYNLPDKGTASTGIIFAIFQIGQMCASLFVWMADWLGRRAFIFIGTIGVIVGAIVTGVAPTIPTFIAGRFLLSFFATMACSASPLYLIEIAPARYRGTLAGMYNTFYYCGSILATSSVYGTHLHLSDKGNLDWRLPLFLQMACPAIVSIAIWFFPESPRWLVAKDRHEEAEKFLIKYHANGDASHPLVKLEMDEMILSLKYDNPTEWKNFFDLRVLYKTRARRYRLMLNLVFAWFGQFSGNNIISYYLPYLLQNVGITDTNTKLLLNIIYAVVGWIFAAFGARSHDIVGRRKMLIGSTIGMVICLSITAGTAAGYVNTGSTTCSSASIAFIYVFGAVFAFAYTSMQPIYPGEVMSNDMRAKGMGTYKLMGGAAGFLNTFVGPIALANIGYWFYVFFVVWDCFEVGFMYFFFVETKGLTLEELEEVFEAKNPRKASVAASKVLASRTSHDRAEATGVEVK</sequence>
<proteinExistence type="inferred from homology"/>
<keyword evidence="4 9" id="KW-0812">Transmembrane</keyword>
<reference evidence="11 12" key="1">
    <citation type="journal article" date="2023" name="Res Sq">
        <title>Genomic and morphological characterization of Knufia obscura isolated from the Mars 2020 spacecraft assembly facility.</title>
        <authorList>
            <person name="Chander A.M."/>
            <person name="Teixeira M.M."/>
            <person name="Singh N.K."/>
            <person name="Williams M.P."/>
            <person name="Parker C.W."/>
            <person name="Leo P."/>
            <person name="Stajich J.E."/>
            <person name="Torok T."/>
            <person name="Tighe S."/>
            <person name="Mason C.E."/>
            <person name="Venkateswaran K."/>
        </authorList>
    </citation>
    <scope>NUCLEOTIDE SEQUENCE [LARGE SCALE GENOMIC DNA]</scope>
    <source>
        <strain evidence="11 12">CCFEE 5817</strain>
    </source>
</reference>
<evidence type="ECO:0000259" key="10">
    <source>
        <dbReference type="PROSITE" id="PS50850"/>
    </source>
</evidence>
<protein>
    <recommendedName>
        <fullName evidence="10">Major facilitator superfamily (MFS) profile domain-containing protein</fullName>
    </recommendedName>
</protein>
<feature type="compositionally biased region" description="Basic and acidic residues" evidence="8">
    <location>
        <begin position="1"/>
        <end position="19"/>
    </location>
</feature>
<evidence type="ECO:0000256" key="5">
    <source>
        <dbReference type="ARBA" id="ARBA00022989"/>
    </source>
</evidence>
<feature type="transmembrane region" description="Helical" evidence="9">
    <location>
        <begin position="379"/>
        <end position="401"/>
    </location>
</feature>
<evidence type="ECO:0000256" key="4">
    <source>
        <dbReference type="ARBA" id="ARBA00022692"/>
    </source>
</evidence>
<evidence type="ECO:0000256" key="1">
    <source>
        <dbReference type="ARBA" id="ARBA00004141"/>
    </source>
</evidence>
<dbReference type="InterPro" id="IPR020846">
    <property type="entry name" value="MFS_dom"/>
</dbReference>
<dbReference type="PANTHER" id="PTHR48022:SF70">
    <property type="entry name" value="MONOSACCHARIDE TRANSPORTER, PUTATIVE (AFU_ORTHOLOGUE AFUA_5G14540)-RELATED"/>
    <property type="match status" value="1"/>
</dbReference>
<feature type="transmembrane region" description="Helical" evidence="9">
    <location>
        <begin position="349"/>
        <end position="367"/>
    </location>
</feature>
<keyword evidence="6 9" id="KW-0472">Membrane</keyword>
<feature type="transmembrane region" description="Helical" evidence="9">
    <location>
        <begin position="125"/>
        <end position="145"/>
    </location>
</feature>
<feature type="region of interest" description="Disordered" evidence="8">
    <location>
        <begin position="1"/>
        <end position="25"/>
    </location>
</feature>
<dbReference type="Proteomes" id="UP001334248">
    <property type="component" value="Unassembled WGS sequence"/>
</dbReference>
<accession>A0ABR0RJG5</accession>
<feature type="transmembrane region" description="Helical" evidence="9">
    <location>
        <begin position="311"/>
        <end position="329"/>
    </location>
</feature>
<gene>
    <name evidence="11" type="ORF">PMZ80_007174</name>
</gene>